<proteinExistence type="predicted"/>
<dbReference type="AlphaFoldDB" id="A0A4Z2H2E6"/>
<feature type="region of interest" description="Disordered" evidence="1">
    <location>
        <begin position="77"/>
        <end position="102"/>
    </location>
</feature>
<dbReference type="Proteomes" id="UP000314294">
    <property type="component" value="Unassembled WGS sequence"/>
</dbReference>
<accession>A0A4Z2H2E6</accession>
<evidence type="ECO:0000256" key="1">
    <source>
        <dbReference type="SAM" id="MobiDB-lite"/>
    </source>
</evidence>
<reference evidence="2 3" key="1">
    <citation type="submission" date="2019-03" db="EMBL/GenBank/DDBJ databases">
        <title>First draft genome of Liparis tanakae, snailfish: a comprehensive survey of snailfish specific genes.</title>
        <authorList>
            <person name="Kim W."/>
            <person name="Song I."/>
            <person name="Jeong J.-H."/>
            <person name="Kim D."/>
            <person name="Kim S."/>
            <person name="Ryu S."/>
            <person name="Song J.Y."/>
            <person name="Lee S.K."/>
        </authorList>
    </citation>
    <scope>NUCLEOTIDE SEQUENCE [LARGE SCALE GENOMIC DNA]</scope>
    <source>
        <tissue evidence="2">Muscle</tissue>
    </source>
</reference>
<comment type="caution">
    <text evidence="2">The sequence shown here is derived from an EMBL/GenBank/DDBJ whole genome shotgun (WGS) entry which is preliminary data.</text>
</comment>
<protein>
    <submittedName>
        <fullName evidence="2">Uncharacterized protein</fullName>
    </submittedName>
</protein>
<keyword evidence="3" id="KW-1185">Reference proteome</keyword>
<organism evidence="2 3">
    <name type="scientific">Liparis tanakae</name>
    <name type="common">Tanaka's snailfish</name>
    <dbReference type="NCBI Taxonomy" id="230148"/>
    <lineage>
        <taxon>Eukaryota</taxon>
        <taxon>Metazoa</taxon>
        <taxon>Chordata</taxon>
        <taxon>Craniata</taxon>
        <taxon>Vertebrata</taxon>
        <taxon>Euteleostomi</taxon>
        <taxon>Actinopterygii</taxon>
        <taxon>Neopterygii</taxon>
        <taxon>Teleostei</taxon>
        <taxon>Neoteleostei</taxon>
        <taxon>Acanthomorphata</taxon>
        <taxon>Eupercaria</taxon>
        <taxon>Perciformes</taxon>
        <taxon>Cottioidei</taxon>
        <taxon>Cottales</taxon>
        <taxon>Liparidae</taxon>
        <taxon>Liparis</taxon>
    </lineage>
</organism>
<feature type="compositionally biased region" description="Low complexity" evidence="1">
    <location>
        <begin position="1"/>
        <end position="16"/>
    </location>
</feature>
<dbReference type="EMBL" id="SRLO01000343">
    <property type="protein sequence ID" value="TNN59949.1"/>
    <property type="molecule type" value="Genomic_DNA"/>
</dbReference>
<sequence>MASAEPAAAAHDASSANDRKASRGMQFLRQQHVSQEPNSFTPNLLNCTFSLFMPIWKPFMAWMAVWALEGLSKLTKPEQNEGNQTQTSANSCIIHGEEKRSK</sequence>
<name>A0A4Z2H2E6_9TELE</name>
<evidence type="ECO:0000313" key="2">
    <source>
        <dbReference type="EMBL" id="TNN59949.1"/>
    </source>
</evidence>
<feature type="compositionally biased region" description="Polar residues" evidence="1">
    <location>
        <begin position="80"/>
        <end position="91"/>
    </location>
</feature>
<feature type="region of interest" description="Disordered" evidence="1">
    <location>
        <begin position="1"/>
        <end position="25"/>
    </location>
</feature>
<evidence type="ECO:0000313" key="3">
    <source>
        <dbReference type="Proteomes" id="UP000314294"/>
    </source>
</evidence>
<gene>
    <name evidence="2" type="ORF">EYF80_029791</name>
</gene>